<accession>A0A5N5H2U0</accession>
<dbReference type="PANTHER" id="PTHR45786">
    <property type="entry name" value="DNA BINDING PROTEIN-LIKE"/>
    <property type="match status" value="1"/>
</dbReference>
<name>A0A5N5H2U0_9ROSA</name>
<sequence length="256" mass="29135">MRVHVDERINIGGHGIYTFRAQGALYHKIGGLLPNEGNIPRFLQAYIYDTEHELKTECVKIQQMLNNHNPFVHTLRSLGQRQDLPNCKLILKEQPIDRRQYSLPSTSQVEAIIIDGDNATIANGRDIVVETISGRLSHVRDYVGFYDPLQYPLLLPYGTYGWDVNSRDDGGRAITCCDYYAYMLQIRHNGSSLLLRGGRLLQQYAVDNYIKIESQKLRWLRSNQATVRADLYKGLEDSLNAGQHNAGIYIVSVIVI</sequence>
<dbReference type="Proteomes" id="UP000327157">
    <property type="component" value="Unassembled WGS sequence"/>
</dbReference>
<protein>
    <recommendedName>
        <fullName evidence="1">Helitron helicase-like domain-containing protein</fullName>
    </recommendedName>
</protein>
<dbReference type="InterPro" id="IPR025476">
    <property type="entry name" value="Helitron_helicase-like"/>
</dbReference>
<feature type="domain" description="Helitron helicase-like" evidence="1">
    <location>
        <begin position="179"/>
        <end position="244"/>
    </location>
</feature>
<evidence type="ECO:0000259" key="1">
    <source>
        <dbReference type="Pfam" id="PF14214"/>
    </source>
</evidence>
<dbReference type="Pfam" id="PF14214">
    <property type="entry name" value="Helitron_like_N"/>
    <property type="match status" value="1"/>
</dbReference>
<evidence type="ECO:0000313" key="2">
    <source>
        <dbReference type="EMBL" id="KAB2620481.1"/>
    </source>
</evidence>
<evidence type="ECO:0000313" key="3">
    <source>
        <dbReference type="Proteomes" id="UP000327157"/>
    </source>
</evidence>
<dbReference type="OrthoDB" id="1930928at2759"/>
<reference evidence="2 3" key="2">
    <citation type="submission" date="2019-11" db="EMBL/GenBank/DDBJ databases">
        <title>A de novo genome assembly of a pear dwarfing rootstock.</title>
        <authorList>
            <person name="Wang F."/>
            <person name="Wang J."/>
            <person name="Li S."/>
            <person name="Zhang Y."/>
            <person name="Fang M."/>
            <person name="Ma L."/>
            <person name="Zhao Y."/>
            <person name="Jiang S."/>
        </authorList>
    </citation>
    <scope>NUCLEOTIDE SEQUENCE [LARGE SCALE GENOMIC DNA]</scope>
    <source>
        <strain evidence="2">S2</strain>
        <tissue evidence="2">Leaf</tissue>
    </source>
</reference>
<gene>
    <name evidence="2" type="ORF">D8674_043011</name>
</gene>
<reference evidence="2 3" key="1">
    <citation type="submission" date="2019-09" db="EMBL/GenBank/DDBJ databases">
        <authorList>
            <person name="Ou C."/>
        </authorList>
    </citation>
    <scope>NUCLEOTIDE SEQUENCE [LARGE SCALE GENOMIC DNA]</scope>
    <source>
        <strain evidence="2">S2</strain>
        <tissue evidence="2">Leaf</tissue>
    </source>
</reference>
<proteinExistence type="predicted"/>
<dbReference type="EMBL" id="SMOL01000330">
    <property type="protein sequence ID" value="KAB2620481.1"/>
    <property type="molecule type" value="Genomic_DNA"/>
</dbReference>
<comment type="caution">
    <text evidence="2">The sequence shown here is derived from an EMBL/GenBank/DDBJ whole genome shotgun (WGS) entry which is preliminary data.</text>
</comment>
<dbReference type="AlphaFoldDB" id="A0A5N5H2U0"/>
<dbReference type="PANTHER" id="PTHR45786:SF80">
    <property type="entry name" value="HELITRON HELICASE-LIKE DOMAIN-CONTAINING PROTEIN"/>
    <property type="match status" value="1"/>
</dbReference>
<keyword evidence="3" id="KW-1185">Reference proteome</keyword>
<organism evidence="2 3">
    <name type="scientific">Pyrus ussuriensis x Pyrus communis</name>
    <dbReference type="NCBI Taxonomy" id="2448454"/>
    <lineage>
        <taxon>Eukaryota</taxon>
        <taxon>Viridiplantae</taxon>
        <taxon>Streptophyta</taxon>
        <taxon>Embryophyta</taxon>
        <taxon>Tracheophyta</taxon>
        <taxon>Spermatophyta</taxon>
        <taxon>Magnoliopsida</taxon>
        <taxon>eudicotyledons</taxon>
        <taxon>Gunneridae</taxon>
        <taxon>Pentapetalae</taxon>
        <taxon>rosids</taxon>
        <taxon>fabids</taxon>
        <taxon>Rosales</taxon>
        <taxon>Rosaceae</taxon>
        <taxon>Amygdaloideae</taxon>
        <taxon>Maleae</taxon>
        <taxon>Pyrus</taxon>
    </lineage>
</organism>